<dbReference type="EMBL" id="KE504188">
    <property type="protein sequence ID" value="EPS96490.1"/>
    <property type="molecule type" value="Genomic_DNA"/>
</dbReference>
<keyword evidence="5" id="KW-0539">Nucleus</keyword>
<keyword evidence="2" id="KW-0479">Metal-binding</keyword>
<evidence type="ECO:0008006" key="9">
    <source>
        <dbReference type="Google" id="ProtNLM"/>
    </source>
</evidence>
<protein>
    <recommendedName>
        <fullName evidence="9">HAT C-terminal dimerisation domain-containing protein</fullName>
    </recommendedName>
</protein>
<dbReference type="SUPFAM" id="SSF53098">
    <property type="entry name" value="Ribonuclease H-like"/>
    <property type="match status" value="1"/>
</dbReference>
<evidence type="ECO:0000313" key="7">
    <source>
        <dbReference type="EMBL" id="EPS96490.1"/>
    </source>
</evidence>
<gene>
    <name evidence="7" type="ORF">FOMPIDRAFT_48168</name>
</gene>
<name>S8F416_FOMSC</name>
<evidence type="ECO:0000256" key="6">
    <source>
        <dbReference type="SAM" id="MobiDB-lite"/>
    </source>
</evidence>
<sequence length="363" mass="41280">MERYGIHFSPENGQIRCLAHVVNLVVQQILSALINADDPTVNDWYLLHKFLPFHYDVEGDEELRALEDDEMAETDEKLTELCQDEEKDEALNLDEISNPVQKLRVIVRKIVSSPQRRSSFRKHARRHYKGKPSPSGGKELSTLMPVRDVPLTLLPDDWELLQQTASLLGVRILSKLSHINSRLRAQQFTHVTHIMSKSSMPTLPWVLPMYEHMKSALTNAIKAPSTHSKIAYAAHAGLKKLDEYYVKADACQYNKIATICHPTLRAKWFNKLGEDARIRAEALFKHVFREYELKIPKAADTPVHVTPKGASDSFLDMLAEVPEAVDSTAAAGANVEQVSEVDRWFRMEGGKGDPYHPLLWWKV</sequence>
<dbReference type="GO" id="GO:0005634">
    <property type="term" value="C:nucleus"/>
    <property type="evidence" value="ECO:0007669"/>
    <property type="project" value="UniProtKB-SubCell"/>
</dbReference>
<dbReference type="InterPro" id="IPR012337">
    <property type="entry name" value="RNaseH-like_sf"/>
</dbReference>
<proteinExistence type="predicted"/>
<feature type="compositionally biased region" description="Basic residues" evidence="6">
    <location>
        <begin position="118"/>
        <end position="130"/>
    </location>
</feature>
<evidence type="ECO:0000256" key="2">
    <source>
        <dbReference type="ARBA" id="ARBA00022723"/>
    </source>
</evidence>
<reference evidence="7 8" key="1">
    <citation type="journal article" date="2012" name="Science">
        <title>The Paleozoic origin of enzymatic lignin decomposition reconstructed from 31 fungal genomes.</title>
        <authorList>
            <person name="Floudas D."/>
            <person name="Binder M."/>
            <person name="Riley R."/>
            <person name="Barry K."/>
            <person name="Blanchette R.A."/>
            <person name="Henrissat B."/>
            <person name="Martinez A.T."/>
            <person name="Otillar R."/>
            <person name="Spatafora J.W."/>
            <person name="Yadav J.S."/>
            <person name="Aerts A."/>
            <person name="Benoit I."/>
            <person name="Boyd A."/>
            <person name="Carlson A."/>
            <person name="Copeland A."/>
            <person name="Coutinho P.M."/>
            <person name="de Vries R.P."/>
            <person name="Ferreira P."/>
            <person name="Findley K."/>
            <person name="Foster B."/>
            <person name="Gaskell J."/>
            <person name="Glotzer D."/>
            <person name="Gorecki P."/>
            <person name="Heitman J."/>
            <person name="Hesse C."/>
            <person name="Hori C."/>
            <person name="Igarashi K."/>
            <person name="Jurgens J.A."/>
            <person name="Kallen N."/>
            <person name="Kersten P."/>
            <person name="Kohler A."/>
            <person name="Kuees U."/>
            <person name="Kumar T.K.A."/>
            <person name="Kuo A."/>
            <person name="LaButti K."/>
            <person name="Larrondo L.F."/>
            <person name="Lindquist E."/>
            <person name="Ling A."/>
            <person name="Lombard V."/>
            <person name="Lucas S."/>
            <person name="Lundell T."/>
            <person name="Martin R."/>
            <person name="McLaughlin D.J."/>
            <person name="Morgenstern I."/>
            <person name="Morin E."/>
            <person name="Murat C."/>
            <person name="Nagy L.G."/>
            <person name="Nolan M."/>
            <person name="Ohm R.A."/>
            <person name="Patyshakuliyeva A."/>
            <person name="Rokas A."/>
            <person name="Ruiz-Duenas F.J."/>
            <person name="Sabat G."/>
            <person name="Salamov A."/>
            <person name="Samejima M."/>
            <person name="Schmutz J."/>
            <person name="Slot J.C."/>
            <person name="St John F."/>
            <person name="Stenlid J."/>
            <person name="Sun H."/>
            <person name="Sun S."/>
            <person name="Syed K."/>
            <person name="Tsang A."/>
            <person name="Wiebenga A."/>
            <person name="Young D."/>
            <person name="Pisabarro A."/>
            <person name="Eastwood D.C."/>
            <person name="Martin F."/>
            <person name="Cullen D."/>
            <person name="Grigoriev I.V."/>
            <person name="Hibbett D.S."/>
        </authorList>
    </citation>
    <scope>NUCLEOTIDE SEQUENCE</scope>
    <source>
        <strain evidence="8">FP-58527</strain>
    </source>
</reference>
<dbReference type="OrthoDB" id="3264316at2759"/>
<dbReference type="PANTHER" id="PTHR46481:SF10">
    <property type="entry name" value="ZINC FINGER BED DOMAIN-CONTAINING PROTEIN 39"/>
    <property type="match status" value="1"/>
</dbReference>
<evidence type="ECO:0000256" key="5">
    <source>
        <dbReference type="ARBA" id="ARBA00023242"/>
    </source>
</evidence>
<keyword evidence="3" id="KW-0863">Zinc-finger</keyword>
<evidence type="ECO:0000256" key="1">
    <source>
        <dbReference type="ARBA" id="ARBA00004123"/>
    </source>
</evidence>
<dbReference type="HOGENOM" id="CLU_717972_0_0_1"/>
<keyword evidence="8" id="KW-1185">Reference proteome</keyword>
<accession>S8F416</accession>
<evidence type="ECO:0000313" key="8">
    <source>
        <dbReference type="Proteomes" id="UP000015241"/>
    </source>
</evidence>
<dbReference type="PANTHER" id="PTHR46481">
    <property type="entry name" value="ZINC FINGER BED DOMAIN-CONTAINING PROTEIN 4"/>
    <property type="match status" value="1"/>
</dbReference>
<keyword evidence="4" id="KW-0862">Zinc</keyword>
<dbReference type="AlphaFoldDB" id="S8F416"/>
<organism evidence="7 8">
    <name type="scientific">Fomitopsis schrenkii</name>
    <name type="common">Brown rot fungus</name>
    <dbReference type="NCBI Taxonomy" id="2126942"/>
    <lineage>
        <taxon>Eukaryota</taxon>
        <taxon>Fungi</taxon>
        <taxon>Dikarya</taxon>
        <taxon>Basidiomycota</taxon>
        <taxon>Agaricomycotina</taxon>
        <taxon>Agaricomycetes</taxon>
        <taxon>Polyporales</taxon>
        <taxon>Fomitopsis</taxon>
    </lineage>
</organism>
<dbReference type="InterPro" id="IPR052035">
    <property type="entry name" value="ZnF_BED_domain_contain"/>
</dbReference>
<feature type="region of interest" description="Disordered" evidence="6">
    <location>
        <begin position="116"/>
        <end position="141"/>
    </location>
</feature>
<evidence type="ECO:0000256" key="4">
    <source>
        <dbReference type="ARBA" id="ARBA00022833"/>
    </source>
</evidence>
<dbReference type="InParanoid" id="S8F416"/>
<comment type="subcellular location">
    <subcellularLocation>
        <location evidence="1">Nucleus</location>
    </subcellularLocation>
</comment>
<evidence type="ECO:0000256" key="3">
    <source>
        <dbReference type="ARBA" id="ARBA00022771"/>
    </source>
</evidence>
<dbReference type="GO" id="GO:0008270">
    <property type="term" value="F:zinc ion binding"/>
    <property type="evidence" value="ECO:0007669"/>
    <property type="project" value="UniProtKB-KW"/>
</dbReference>
<dbReference type="Proteomes" id="UP000015241">
    <property type="component" value="Unassembled WGS sequence"/>
</dbReference>